<dbReference type="Gene3D" id="3.40.1390.30">
    <property type="entry name" value="NIF3 (NGG1p interacting factor 3)-like"/>
    <property type="match status" value="2"/>
</dbReference>
<keyword evidence="6" id="KW-1185">Reference proteome</keyword>
<dbReference type="PANTHER" id="PTHR13799">
    <property type="entry name" value="NGG1 INTERACTING FACTOR 3"/>
    <property type="match status" value="1"/>
</dbReference>
<dbReference type="EMBL" id="PVXQ01000004">
    <property type="protein sequence ID" value="PRR83904.1"/>
    <property type="molecule type" value="Genomic_DNA"/>
</dbReference>
<dbReference type="InterPro" id="IPR002678">
    <property type="entry name" value="DUF34/NIF3"/>
</dbReference>
<dbReference type="Pfam" id="PF01784">
    <property type="entry name" value="DUF34_NIF3"/>
    <property type="match status" value="1"/>
</dbReference>
<sequence length="264" mass="30017">MEINVRDIIREMEILAPPFLQESYDNVGLMVGTEEKKVEKILLALDCTKDVIEEAKENNVDLIITHHPLIFRKPSRIISEDLQGWKIIELIKNDISIYSSHTNLDAAKGGINEELVKSLGFKNSKLIDNKNIKGYEEAGIGRIVELEEEILVEDLINLVKEKLLIKSLRAVVADKGIKKIAFINGSGQDFFAKALDLGADCIITGDTTYHFALDYKEMGVTIIDAGHFSTEWIMFLKVMKKIEELFKDIEFIHSKVNKDPYIFF</sequence>
<dbReference type="FunFam" id="3.40.1390.30:FF:000001">
    <property type="entry name" value="GTP cyclohydrolase 1 type 2"/>
    <property type="match status" value="1"/>
</dbReference>
<feature type="binding site" evidence="4">
    <location>
        <position position="67"/>
    </location>
    <ligand>
        <name>a divalent metal cation</name>
        <dbReference type="ChEBI" id="CHEBI:60240"/>
        <label>1</label>
    </ligand>
</feature>
<dbReference type="PANTHER" id="PTHR13799:SF14">
    <property type="entry name" value="GTP CYCLOHYDROLASE 1 TYPE 2 HOMOLOG"/>
    <property type="match status" value="1"/>
</dbReference>
<evidence type="ECO:0000313" key="6">
    <source>
        <dbReference type="Proteomes" id="UP000239471"/>
    </source>
</evidence>
<dbReference type="SUPFAM" id="SSF102705">
    <property type="entry name" value="NIF3 (NGG1p interacting factor 3)-like"/>
    <property type="match status" value="1"/>
</dbReference>
<evidence type="ECO:0000256" key="4">
    <source>
        <dbReference type="PIRSR" id="PIRSR602678-1"/>
    </source>
</evidence>
<name>A0A2T0BJ56_9CLOT</name>
<dbReference type="InterPro" id="IPR036069">
    <property type="entry name" value="DUF34/NIF3_sf"/>
</dbReference>
<accession>A0A2T0BJ56</accession>
<feature type="binding site" evidence="4">
    <location>
        <position position="227"/>
    </location>
    <ligand>
        <name>a divalent metal cation</name>
        <dbReference type="ChEBI" id="CHEBI:60240"/>
        <label>1</label>
    </ligand>
</feature>
<feature type="binding site" evidence="4">
    <location>
        <position position="66"/>
    </location>
    <ligand>
        <name>a divalent metal cation</name>
        <dbReference type="ChEBI" id="CHEBI:60240"/>
        <label>1</label>
    </ligand>
</feature>
<dbReference type="OrthoDB" id="9792792at2"/>
<evidence type="ECO:0000256" key="1">
    <source>
        <dbReference type="ARBA" id="ARBA00006964"/>
    </source>
</evidence>
<dbReference type="AlphaFoldDB" id="A0A2T0BJ56"/>
<evidence type="ECO:0000256" key="2">
    <source>
        <dbReference type="ARBA" id="ARBA00022112"/>
    </source>
</evidence>
<evidence type="ECO:0000256" key="3">
    <source>
        <dbReference type="ARBA" id="ARBA00022723"/>
    </source>
</evidence>
<feature type="binding site" evidence="4">
    <location>
        <position position="105"/>
    </location>
    <ligand>
        <name>a divalent metal cation</name>
        <dbReference type="ChEBI" id="CHEBI:60240"/>
        <label>1</label>
    </ligand>
</feature>
<gene>
    <name evidence="5" type="ORF">CLVI_05580</name>
</gene>
<dbReference type="GO" id="GO:0005737">
    <property type="term" value="C:cytoplasm"/>
    <property type="evidence" value="ECO:0007669"/>
    <property type="project" value="TreeGrafter"/>
</dbReference>
<dbReference type="NCBIfam" id="TIGR00486">
    <property type="entry name" value="YbgI_SA1388"/>
    <property type="match status" value="1"/>
</dbReference>
<comment type="similarity">
    <text evidence="1">Belongs to the GTP cyclohydrolase I type 2/NIF3 family.</text>
</comment>
<dbReference type="GO" id="GO:0046872">
    <property type="term" value="F:metal ion binding"/>
    <property type="evidence" value="ECO:0007669"/>
    <property type="project" value="UniProtKB-KW"/>
</dbReference>
<feature type="binding site" evidence="4">
    <location>
        <position position="231"/>
    </location>
    <ligand>
        <name>a divalent metal cation</name>
        <dbReference type="ChEBI" id="CHEBI:60240"/>
        <label>1</label>
    </ligand>
</feature>
<evidence type="ECO:0000313" key="5">
    <source>
        <dbReference type="EMBL" id="PRR83904.1"/>
    </source>
</evidence>
<reference evidence="5 6" key="1">
    <citation type="submission" date="2018-03" db="EMBL/GenBank/DDBJ databases">
        <title>Genome sequence of Clostridium vincentii DSM 10228.</title>
        <authorList>
            <person name="Poehlein A."/>
            <person name="Daniel R."/>
        </authorList>
    </citation>
    <scope>NUCLEOTIDE SEQUENCE [LARGE SCALE GENOMIC DNA]</scope>
    <source>
        <strain evidence="5 6">DSM 10228</strain>
    </source>
</reference>
<protein>
    <recommendedName>
        <fullName evidence="2">GTP cyclohydrolase 1 type 2 homolog</fullName>
    </recommendedName>
</protein>
<keyword evidence="5" id="KW-0378">Hydrolase</keyword>
<dbReference type="Proteomes" id="UP000239471">
    <property type="component" value="Unassembled WGS sequence"/>
</dbReference>
<proteinExistence type="inferred from homology"/>
<keyword evidence="3 4" id="KW-0479">Metal-binding</keyword>
<organism evidence="5 6">
    <name type="scientific">Clostridium vincentii</name>
    <dbReference type="NCBI Taxonomy" id="52704"/>
    <lineage>
        <taxon>Bacteria</taxon>
        <taxon>Bacillati</taxon>
        <taxon>Bacillota</taxon>
        <taxon>Clostridia</taxon>
        <taxon>Eubacteriales</taxon>
        <taxon>Clostridiaceae</taxon>
        <taxon>Clostridium</taxon>
    </lineage>
</organism>
<comment type="caution">
    <text evidence="5">The sequence shown here is derived from an EMBL/GenBank/DDBJ whole genome shotgun (WGS) entry which is preliminary data.</text>
</comment>
<dbReference type="GO" id="GO:0016787">
    <property type="term" value="F:hydrolase activity"/>
    <property type="evidence" value="ECO:0007669"/>
    <property type="project" value="UniProtKB-KW"/>
</dbReference>